<comment type="caution">
    <text evidence="1">The sequence shown here is derived from an EMBL/GenBank/DDBJ whole genome shotgun (WGS) entry which is preliminary data.</text>
</comment>
<name>A0A5S4YAF6_9BRAD</name>
<evidence type="ECO:0000313" key="2">
    <source>
        <dbReference type="Proteomes" id="UP000324797"/>
    </source>
</evidence>
<keyword evidence="2" id="KW-1185">Reference proteome</keyword>
<dbReference type="Proteomes" id="UP000324797">
    <property type="component" value="Unassembled WGS sequence"/>
</dbReference>
<reference evidence="1 2" key="1">
    <citation type="submission" date="2019-08" db="EMBL/GenBank/DDBJ databases">
        <title>Bradyrhizobium hipponensis sp. nov., a rhizobium isolated from a Lupinus angustifolius root nodule in Tunisia.</title>
        <authorList>
            <person name="Off K."/>
            <person name="Rejili M."/>
            <person name="Mars M."/>
            <person name="Brachmann A."/>
            <person name="Marin M."/>
        </authorList>
    </citation>
    <scope>NUCLEOTIDE SEQUENCE [LARGE SCALE GENOMIC DNA]</scope>
    <source>
        <strain evidence="2">aSej3</strain>
    </source>
</reference>
<sequence>MQMLITHPDVIKLALKPYLGRLRRIERDSGLSSTCVHPNLPKFGLSAISLGTLHVCSATSAQCNKNGKIDVLGIA</sequence>
<protein>
    <submittedName>
        <fullName evidence="1">Uncharacterized protein</fullName>
    </submittedName>
</protein>
<proteinExistence type="predicted"/>
<dbReference type="EMBL" id="VSTH01000184">
    <property type="protein sequence ID" value="TYO61401.1"/>
    <property type="molecule type" value="Genomic_DNA"/>
</dbReference>
<evidence type="ECO:0000313" key="1">
    <source>
        <dbReference type="EMBL" id="TYO61401.1"/>
    </source>
</evidence>
<accession>A0A5S4YAF6</accession>
<gene>
    <name evidence="1" type="ORF">FXV83_38470</name>
</gene>
<dbReference type="AlphaFoldDB" id="A0A5S4YAF6"/>
<organism evidence="1 2">
    <name type="scientific">Bradyrhizobium hipponense</name>
    <dbReference type="NCBI Taxonomy" id="2605638"/>
    <lineage>
        <taxon>Bacteria</taxon>
        <taxon>Pseudomonadati</taxon>
        <taxon>Pseudomonadota</taxon>
        <taxon>Alphaproteobacteria</taxon>
        <taxon>Hyphomicrobiales</taxon>
        <taxon>Nitrobacteraceae</taxon>
        <taxon>Bradyrhizobium</taxon>
    </lineage>
</organism>